<evidence type="ECO:0000259" key="1">
    <source>
        <dbReference type="Pfam" id="PF13843"/>
    </source>
</evidence>
<dbReference type="Pfam" id="PF13843">
    <property type="entry name" value="DDE_Tnp_1_7"/>
    <property type="match status" value="1"/>
</dbReference>
<dbReference type="InParanoid" id="A0A6J0BAU5"/>
<dbReference type="InterPro" id="IPR029526">
    <property type="entry name" value="PGBD"/>
</dbReference>
<evidence type="ECO:0000313" key="3">
    <source>
        <dbReference type="RefSeq" id="XP_015512064.2"/>
    </source>
</evidence>
<gene>
    <name evidence="3" type="primary">LOC107218646</name>
</gene>
<dbReference type="PANTHER" id="PTHR46599:SF6">
    <property type="entry name" value="DUAL SPECIFICITY PHOSPHATASE 26"/>
    <property type="match status" value="1"/>
</dbReference>
<organism evidence="3">
    <name type="scientific">Neodiprion lecontei</name>
    <name type="common">Redheaded pine sawfly</name>
    <dbReference type="NCBI Taxonomy" id="441921"/>
    <lineage>
        <taxon>Eukaryota</taxon>
        <taxon>Metazoa</taxon>
        <taxon>Ecdysozoa</taxon>
        <taxon>Arthropoda</taxon>
        <taxon>Hexapoda</taxon>
        <taxon>Insecta</taxon>
        <taxon>Pterygota</taxon>
        <taxon>Neoptera</taxon>
        <taxon>Endopterygota</taxon>
        <taxon>Hymenoptera</taxon>
        <taxon>Tenthredinoidea</taxon>
        <taxon>Diprionidae</taxon>
        <taxon>Diprioninae</taxon>
        <taxon>Neodiprion</taxon>
    </lineage>
</organism>
<dbReference type="AlphaFoldDB" id="A0A6J0BAU5"/>
<dbReference type="PANTHER" id="PTHR46599">
    <property type="entry name" value="PIGGYBAC TRANSPOSABLE ELEMENT-DERIVED PROTEIN 4"/>
    <property type="match status" value="1"/>
</dbReference>
<dbReference type="KEGG" id="nlo:107218646"/>
<dbReference type="RefSeq" id="XP_015512064.2">
    <property type="nucleotide sequence ID" value="XM_015656578.2"/>
</dbReference>
<proteinExistence type="predicted"/>
<protein>
    <submittedName>
        <fullName evidence="3">Uncharacterized protein LOC107218646 isoform X1</fullName>
    </submittedName>
</protein>
<accession>A0A6J0BAU5</accession>
<keyword evidence="2" id="KW-1185">Reference proteome</keyword>
<reference evidence="3" key="1">
    <citation type="submission" date="2025-08" db="UniProtKB">
        <authorList>
            <consortium name="RefSeq"/>
        </authorList>
    </citation>
    <scope>IDENTIFICATION</scope>
    <source>
        <tissue evidence="3">Thorax and Abdomen</tissue>
    </source>
</reference>
<dbReference type="GeneID" id="107218646"/>
<name>A0A6J0BAU5_NEOLC</name>
<feature type="domain" description="PiggyBac transposable element-derived protein" evidence="1">
    <location>
        <begin position="97"/>
        <end position="445"/>
    </location>
</feature>
<dbReference type="OrthoDB" id="8123139at2759"/>
<dbReference type="Proteomes" id="UP000829291">
    <property type="component" value="Chromosome 3"/>
</dbReference>
<evidence type="ECO:0000313" key="2">
    <source>
        <dbReference type="Proteomes" id="UP000829291"/>
    </source>
</evidence>
<sequence length="481" mass="55864">MTQRNLEEIQSLLRGLPLGTSYEILSQDEPNNEEAFHEVDDIQDADEDTAQGPSHSQLVIRGRNNYRWYTNNSEIPVQHVSQIYFAKPNGDAMNIKTPLEAWSLLFPNNLLEIIVRHTNEEIRRRAEYQNEDLHRETNLVELKALLGLLYFTGLEKQNASSTEDLWTPLSRYNMYEAAMDRHRFYFLLACLTFDDKATRIERQRAQQLAPIKEIWDLFIWNCMRNYFPSSYCTIDQHFLKFEGRFCSKVFIPNKPKKSGIKIVCMNDVQTSYLINAEPYAGRIRTLPGESVTSYYVRKLSESIHHTGRNITCDNWFMSVDLVRKMKTQYNLSMVGTLRKNTWDIPSSFTRNATPGTVRFGYNEGNTLVSYCPESKKVLILLSSLHKTGRVKNDTGSPEILDFYNRTKKVSDRFDQMCQTCNCARHTSRWPLRIFFGMLDYAGVNSLVLYNLQSSDIETSQTNFNKALTDALIQPHIRARLK</sequence>